<keyword evidence="3" id="KW-1185">Reference proteome</keyword>
<dbReference type="Pfam" id="PF13483">
    <property type="entry name" value="Lactamase_B_3"/>
    <property type="match status" value="1"/>
</dbReference>
<evidence type="ECO:0000313" key="2">
    <source>
        <dbReference type="EMBL" id="RZS60885.1"/>
    </source>
</evidence>
<accession>A0A4Q7LZL8</accession>
<dbReference type="InterPro" id="IPR050114">
    <property type="entry name" value="UPF0173_UPF0282_UlaG_hydrolase"/>
</dbReference>
<dbReference type="EMBL" id="SGWX01000001">
    <property type="protein sequence ID" value="RZS60885.1"/>
    <property type="molecule type" value="Genomic_DNA"/>
</dbReference>
<protein>
    <submittedName>
        <fullName evidence="2">L-ascorbate metabolism protein UlaG (Beta-lactamase superfamily)</fullName>
    </submittedName>
</protein>
<name>A0A4Q7LZL8_9MICO</name>
<dbReference type="RefSeq" id="WP_130413154.1">
    <property type="nucleotide sequence ID" value="NZ_SGWX01000001.1"/>
</dbReference>
<dbReference type="InterPro" id="IPR001279">
    <property type="entry name" value="Metallo-B-lactamas"/>
</dbReference>
<dbReference type="Proteomes" id="UP000293852">
    <property type="component" value="Unassembled WGS sequence"/>
</dbReference>
<reference evidence="2 3" key="1">
    <citation type="submission" date="2019-02" db="EMBL/GenBank/DDBJ databases">
        <title>Sequencing the genomes of 1000 actinobacteria strains.</title>
        <authorList>
            <person name="Klenk H.-P."/>
        </authorList>
    </citation>
    <scope>NUCLEOTIDE SEQUENCE [LARGE SCALE GENOMIC DNA]</scope>
    <source>
        <strain evidence="2 3">DSM 16932</strain>
    </source>
</reference>
<evidence type="ECO:0000259" key="1">
    <source>
        <dbReference type="SMART" id="SM00849"/>
    </source>
</evidence>
<dbReference type="PANTHER" id="PTHR43546">
    <property type="entry name" value="UPF0173 METAL-DEPENDENT HYDROLASE MJ1163-RELATED"/>
    <property type="match status" value="1"/>
</dbReference>
<dbReference type="OrthoDB" id="3190691at2"/>
<dbReference type="PANTHER" id="PTHR43546:SF3">
    <property type="entry name" value="UPF0173 METAL-DEPENDENT HYDROLASE MJ1163"/>
    <property type="match status" value="1"/>
</dbReference>
<feature type="domain" description="Metallo-beta-lactamase" evidence="1">
    <location>
        <begin position="7"/>
        <end position="181"/>
    </location>
</feature>
<dbReference type="AlphaFoldDB" id="A0A4Q7LZL8"/>
<proteinExistence type="predicted"/>
<organism evidence="2 3">
    <name type="scientific">Xylanimonas ulmi</name>
    <dbReference type="NCBI Taxonomy" id="228973"/>
    <lineage>
        <taxon>Bacteria</taxon>
        <taxon>Bacillati</taxon>
        <taxon>Actinomycetota</taxon>
        <taxon>Actinomycetes</taxon>
        <taxon>Micrococcales</taxon>
        <taxon>Promicromonosporaceae</taxon>
        <taxon>Xylanimonas</taxon>
    </lineage>
</organism>
<dbReference type="SUPFAM" id="SSF56281">
    <property type="entry name" value="Metallo-hydrolase/oxidoreductase"/>
    <property type="match status" value="1"/>
</dbReference>
<gene>
    <name evidence="2" type="ORF">EV386_1165</name>
</gene>
<evidence type="ECO:0000313" key="3">
    <source>
        <dbReference type="Proteomes" id="UP000293852"/>
    </source>
</evidence>
<dbReference type="Gene3D" id="3.60.15.10">
    <property type="entry name" value="Ribonuclease Z/Hydroxyacylglutathione hydrolase-like"/>
    <property type="match status" value="1"/>
</dbReference>
<sequence>MRLTFHGHACVRLDHADTALAIDPGSFSQAASALDGASAILITHDHADHMDVDALTAALTANPSLEVYASGPAAQSLRAGGAPVGAVHAVEPGQELTLGGARIVVGGGAHALIHSKIPQAVNVTFLVELDGRVVYHPGDSFDPPGRDVDVLLTPVSGPWMKLAEAIDYAASARAPYVVPIHDVLLSEVGNRMAQRHVGDRDLAGKHEYRRLALGQSLSV</sequence>
<dbReference type="SMART" id="SM00849">
    <property type="entry name" value="Lactamase_B"/>
    <property type="match status" value="1"/>
</dbReference>
<comment type="caution">
    <text evidence="2">The sequence shown here is derived from an EMBL/GenBank/DDBJ whole genome shotgun (WGS) entry which is preliminary data.</text>
</comment>
<dbReference type="InterPro" id="IPR036866">
    <property type="entry name" value="RibonucZ/Hydroxyglut_hydro"/>
</dbReference>